<accession>A0A287DD55</accession>
<gene>
    <name evidence="1" type="primary">ATG10</name>
</gene>
<proteinExistence type="predicted"/>
<dbReference type="Proteomes" id="UP000005215">
    <property type="component" value="Unassembled WGS sequence"/>
</dbReference>
<dbReference type="EMBL" id="AGTP01000032">
    <property type="status" value="NOT_ANNOTATED_CDS"/>
    <property type="molecule type" value="Genomic_DNA"/>
</dbReference>
<dbReference type="PANTHER" id="PTHR14957">
    <property type="entry name" value="UBIQUITIN-LIKE-CONJUGATING ENZYME ATG10"/>
    <property type="match status" value="1"/>
</dbReference>
<dbReference type="AlphaFoldDB" id="A0A287DD55"/>
<name>A0A287DD55_ICTTR</name>
<dbReference type="Ensembl" id="ENSSTOT00000038868.1">
    <property type="protein sequence ID" value="ENSSTOP00000031492.1"/>
    <property type="gene ID" value="ENSSTOG00000005212.3"/>
</dbReference>
<protein>
    <submittedName>
        <fullName evidence="1">Autophagy related 10</fullName>
    </submittedName>
</protein>
<dbReference type="PANTHER" id="PTHR14957:SF1">
    <property type="entry name" value="UBIQUITIN-LIKE-CONJUGATING ENZYME ATG10"/>
    <property type="match status" value="1"/>
</dbReference>
<dbReference type="GO" id="GO:0005829">
    <property type="term" value="C:cytosol"/>
    <property type="evidence" value="ECO:0007669"/>
    <property type="project" value="TreeGrafter"/>
</dbReference>
<dbReference type="GO" id="GO:0000422">
    <property type="term" value="P:autophagy of mitochondrion"/>
    <property type="evidence" value="ECO:0007669"/>
    <property type="project" value="TreeGrafter"/>
</dbReference>
<reference evidence="2" key="1">
    <citation type="submission" date="2011-11" db="EMBL/GenBank/DDBJ databases">
        <title>The Draft Genome of Spermophilus tridecemlineatus.</title>
        <authorList>
            <consortium name="The Broad Institute Genome Assembly &amp; Analysis Group"/>
            <consortium name="Computational R&amp;D Group"/>
            <consortium name="and Sequencing Platform"/>
            <person name="Di Palma F."/>
            <person name="Alfoldi J."/>
            <person name="Johnson J."/>
            <person name="Berlin A."/>
            <person name="Gnerre S."/>
            <person name="Jaffe D."/>
            <person name="MacCallum I."/>
            <person name="Young S."/>
            <person name="Walker B.J."/>
            <person name="Lindblad-Toh K."/>
        </authorList>
    </citation>
    <scope>NUCLEOTIDE SEQUENCE [LARGE SCALE GENOMIC DNA]</scope>
</reference>
<reference evidence="1" key="3">
    <citation type="submission" date="2025-09" db="UniProtKB">
        <authorList>
            <consortium name="Ensembl"/>
        </authorList>
    </citation>
    <scope>IDENTIFICATION</scope>
</reference>
<dbReference type="EMBL" id="AGTP01000035">
    <property type="status" value="NOT_ANNOTATED_CDS"/>
    <property type="molecule type" value="Genomic_DNA"/>
</dbReference>
<evidence type="ECO:0000313" key="1">
    <source>
        <dbReference type="Ensembl" id="ENSSTOP00000031492.1"/>
    </source>
</evidence>
<evidence type="ECO:0000313" key="2">
    <source>
        <dbReference type="Proteomes" id="UP000005215"/>
    </source>
</evidence>
<reference evidence="1" key="2">
    <citation type="submission" date="2025-08" db="UniProtKB">
        <authorList>
            <consortium name="Ensembl"/>
        </authorList>
    </citation>
    <scope>IDENTIFICATION</scope>
</reference>
<dbReference type="EMBL" id="AGTP01000034">
    <property type="status" value="NOT_ANNOTATED_CDS"/>
    <property type="molecule type" value="Genomic_DNA"/>
</dbReference>
<dbReference type="GO" id="GO:0061651">
    <property type="term" value="F:Atg12 conjugating enzyme activity"/>
    <property type="evidence" value="ECO:0007669"/>
    <property type="project" value="TreeGrafter"/>
</dbReference>
<dbReference type="EMBL" id="AGTP01000036">
    <property type="status" value="NOT_ANNOTATED_CDS"/>
    <property type="molecule type" value="Genomic_DNA"/>
</dbReference>
<keyword evidence="2" id="KW-1185">Reference proteome</keyword>
<dbReference type="GO" id="GO:0032446">
    <property type="term" value="P:protein modification by small protein conjugation"/>
    <property type="evidence" value="ECO:0007669"/>
    <property type="project" value="TreeGrafter"/>
</dbReference>
<organism evidence="1 2">
    <name type="scientific">Ictidomys tridecemlineatus</name>
    <name type="common">Thirteen-lined ground squirrel</name>
    <name type="synonym">Spermophilus tridecemlineatus</name>
    <dbReference type="NCBI Taxonomy" id="43179"/>
    <lineage>
        <taxon>Eukaryota</taxon>
        <taxon>Metazoa</taxon>
        <taxon>Chordata</taxon>
        <taxon>Craniata</taxon>
        <taxon>Vertebrata</taxon>
        <taxon>Euteleostomi</taxon>
        <taxon>Mammalia</taxon>
        <taxon>Eutheria</taxon>
        <taxon>Euarchontoglires</taxon>
        <taxon>Glires</taxon>
        <taxon>Rodentia</taxon>
        <taxon>Sciuromorpha</taxon>
        <taxon>Sciuridae</taxon>
        <taxon>Xerinae</taxon>
        <taxon>Marmotini</taxon>
        <taxon>Ictidomys</taxon>
    </lineage>
</organism>
<dbReference type="GO" id="GO:0000045">
    <property type="term" value="P:autophagosome assembly"/>
    <property type="evidence" value="ECO:0007669"/>
    <property type="project" value="TreeGrafter"/>
</dbReference>
<dbReference type="GeneTree" id="ENSGT00390000000924"/>
<sequence>MEEDEFFGEKTFQHHCSEFIKHSQQIGDGWEWRSSKDCSDGYMCKTHFQIKSGTMVSHPGTYAGVQTCPPVENSTAFIKMKHS</sequence>
<dbReference type="EMBL" id="AGTP01000033">
    <property type="status" value="NOT_ANNOTATED_CDS"/>
    <property type="molecule type" value="Genomic_DNA"/>
</dbReference>